<evidence type="ECO:0000256" key="17">
    <source>
        <dbReference type="ARBA" id="ARBA00031026"/>
    </source>
</evidence>
<dbReference type="GO" id="GO:0008762">
    <property type="term" value="F:UDP-N-acetylmuramate dehydrogenase activity"/>
    <property type="evidence" value="ECO:0007669"/>
    <property type="project" value="UniProtKB-EC"/>
</dbReference>
<dbReference type="NCBIfam" id="NF010478">
    <property type="entry name" value="PRK13903.1"/>
    <property type="match status" value="1"/>
</dbReference>
<dbReference type="SUPFAM" id="SSF56194">
    <property type="entry name" value="Uridine diphospho-N-Acetylenolpyruvylglucosamine reductase, MurB, C-terminal domain"/>
    <property type="match status" value="1"/>
</dbReference>
<evidence type="ECO:0000259" key="20">
    <source>
        <dbReference type="PROSITE" id="PS51387"/>
    </source>
</evidence>
<feature type="active site" description="Proton donor" evidence="19">
    <location>
        <position position="238"/>
    </location>
</feature>
<evidence type="ECO:0000256" key="5">
    <source>
        <dbReference type="ARBA" id="ARBA00012518"/>
    </source>
</evidence>
<evidence type="ECO:0000256" key="2">
    <source>
        <dbReference type="ARBA" id="ARBA00003921"/>
    </source>
</evidence>
<dbReference type="Pfam" id="PF01565">
    <property type="entry name" value="FAD_binding_4"/>
    <property type="match status" value="1"/>
</dbReference>
<evidence type="ECO:0000256" key="1">
    <source>
        <dbReference type="ARBA" id="ARBA00001974"/>
    </source>
</evidence>
<feature type="active site" evidence="19">
    <location>
        <position position="334"/>
    </location>
</feature>
<dbReference type="InterPro" id="IPR036318">
    <property type="entry name" value="FAD-bd_PCMH-like_sf"/>
</dbReference>
<protein>
    <recommendedName>
        <fullName evidence="6 19">UDP-N-acetylenolpyruvoylglucosamine reductase</fullName>
        <ecNumber evidence="5 19">1.3.1.98</ecNumber>
    </recommendedName>
    <alternativeName>
        <fullName evidence="17 19">UDP-N-acetylmuramate dehydrogenase</fullName>
    </alternativeName>
</protein>
<dbReference type="InterPro" id="IPR011601">
    <property type="entry name" value="MurB_C"/>
</dbReference>
<dbReference type="PANTHER" id="PTHR21071">
    <property type="entry name" value="UDP-N-ACETYLENOLPYRUVOYLGLUCOSAMINE REDUCTASE"/>
    <property type="match status" value="1"/>
</dbReference>
<dbReference type="Gene3D" id="3.30.43.10">
    <property type="entry name" value="Uridine Diphospho-n-acetylenolpyruvylglucosamine Reductase, domain 2"/>
    <property type="match status" value="1"/>
</dbReference>
<evidence type="ECO:0000256" key="11">
    <source>
        <dbReference type="ARBA" id="ARBA00022857"/>
    </source>
</evidence>
<comment type="catalytic activity">
    <reaction evidence="18 19">
        <text>UDP-N-acetyl-alpha-D-muramate + NADP(+) = UDP-N-acetyl-3-O-(1-carboxyvinyl)-alpha-D-glucosamine + NADPH + H(+)</text>
        <dbReference type="Rhea" id="RHEA:12248"/>
        <dbReference type="ChEBI" id="CHEBI:15378"/>
        <dbReference type="ChEBI" id="CHEBI:57783"/>
        <dbReference type="ChEBI" id="CHEBI:58349"/>
        <dbReference type="ChEBI" id="CHEBI:68483"/>
        <dbReference type="ChEBI" id="CHEBI:70757"/>
        <dbReference type="EC" id="1.3.1.98"/>
    </reaction>
</comment>
<keyword evidence="13 19" id="KW-0573">Peptidoglycan synthesis</keyword>
<keyword evidence="12 19" id="KW-0133">Cell shape</keyword>
<evidence type="ECO:0000256" key="12">
    <source>
        <dbReference type="ARBA" id="ARBA00022960"/>
    </source>
</evidence>
<keyword evidence="10 19" id="KW-0274">FAD</keyword>
<dbReference type="Proteomes" id="UP001304671">
    <property type="component" value="Unassembled WGS sequence"/>
</dbReference>
<reference evidence="21 22" key="1">
    <citation type="submission" date="2023-12" db="EMBL/GenBank/DDBJ databases">
        <title>Novel species of the genus Arcicella isolated from rivers.</title>
        <authorList>
            <person name="Lu H."/>
        </authorList>
    </citation>
    <scope>NUCLEOTIDE SEQUENCE [LARGE SCALE GENOMIC DNA]</scope>
    <source>
        <strain evidence="21 22">LMG 21963</strain>
    </source>
</reference>
<dbReference type="Pfam" id="PF02873">
    <property type="entry name" value="MurB_C"/>
    <property type="match status" value="1"/>
</dbReference>
<keyword evidence="16 19" id="KW-0961">Cell wall biogenesis/degradation</keyword>
<keyword evidence="14 19" id="KW-0560">Oxidoreductase</keyword>
<dbReference type="Gene3D" id="3.30.465.10">
    <property type="match status" value="1"/>
</dbReference>
<evidence type="ECO:0000256" key="3">
    <source>
        <dbReference type="ARBA" id="ARBA00004496"/>
    </source>
</evidence>
<evidence type="ECO:0000256" key="15">
    <source>
        <dbReference type="ARBA" id="ARBA00023306"/>
    </source>
</evidence>
<evidence type="ECO:0000256" key="19">
    <source>
        <dbReference type="HAMAP-Rule" id="MF_00037"/>
    </source>
</evidence>
<keyword evidence="7 19" id="KW-0963">Cytoplasm</keyword>
<proteinExistence type="inferred from homology"/>
<comment type="subcellular location">
    <subcellularLocation>
        <location evidence="3 19">Cytoplasm</location>
    </subcellularLocation>
</comment>
<evidence type="ECO:0000256" key="13">
    <source>
        <dbReference type="ARBA" id="ARBA00022984"/>
    </source>
</evidence>
<accession>A0ABU5QT34</accession>
<dbReference type="RefSeq" id="WP_323252624.1">
    <property type="nucleotide sequence ID" value="NZ_JAYFUL010000049.1"/>
</dbReference>
<dbReference type="PANTHER" id="PTHR21071:SF4">
    <property type="entry name" value="UDP-N-ACETYLENOLPYRUVOYLGLUCOSAMINE REDUCTASE"/>
    <property type="match status" value="1"/>
</dbReference>
<keyword evidence="8 19" id="KW-0132">Cell division</keyword>
<dbReference type="InterPro" id="IPR006094">
    <property type="entry name" value="Oxid_FAD_bind_N"/>
</dbReference>
<comment type="function">
    <text evidence="2 19">Cell wall formation.</text>
</comment>
<dbReference type="InterPro" id="IPR036635">
    <property type="entry name" value="MurB_C_sf"/>
</dbReference>
<evidence type="ECO:0000256" key="7">
    <source>
        <dbReference type="ARBA" id="ARBA00022490"/>
    </source>
</evidence>
<evidence type="ECO:0000256" key="10">
    <source>
        <dbReference type="ARBA" id="ARBA00022827"/>
    </source>
</evidence>
<comment type="cofactor">
    <cofactor evidence="1 19">
        <name>FAD</name>
        <dbReference type="ChEBI" id="CHEBI:57692"/>
    </cofactor>
</comment>
<organism evidence="21 22">
    <name type="scientific">Arcicella aquatica</name>
    <dbReference type="NCBI Taxonomy" id="217141"/>
    <lineage>
        <taxon>Bacteria</taxon>
        <taxon>Pseudomonadati</taxon>
        <taxon>Bacteroidota</taxon>
        <taxon>Cytophagia</taxon>
        <taxon>Cytophagales</taxon>
        <taxon>Flectobacillaceae</taxon>
        <taxon>Arcicella</taxon>
    </lineage>
</organism>
<evidence type="ECO:0000313" key="21">
    <source>
        <dbReference type="EMBL" id="MEA5260267.1"/>
    </source>
</evidence>
<evidence type="ECO:0000256" key="18">
    <source>
        <dbReference type="ARBA" id="ARBA00048914"/>
    </source>
</evidence>
<sequence length="338" mass="37488">MNIQQNISLKPFNTFGLEASAQYFVEVSTVEDLKKILQNPDFKKLDKLFLGGGSNLLLTKDYEGLVVKIALKGIEKVFEDENHIHIHAGAGEIWHQFVMYCVENNYAGIENLSLIPGTVGAAPMQNIGAYGVEIKDVFQELQALNLETLEIETFNLIDCQFGYRESVFKHTLKGKYVITAVTFKLNKVPTFKIAYGDIQKTLAEMNITELSIKAISNAVIAIRKSKLPDPAEIGNSGSFFKNPEISLTQYQKLLIDFPTLPSYPINETTVKVPAGWLIEQAGWKGFKDGQIGVHARQALVLVNYGGGNGNDIKALAEKVQQSIVDKFGIKLSPEVNYI</sequence>
<dbReference type="PROSITE" id="PS51387">
    <property type="entry name" value="FAD_PCMH"/>
    <property type="match status" value="1"/>
</dbReference>
<dbReference type="HAMAP" id="MF_00037">
    <property type="entry name" value="MurB"/>
    <property type="match status" value="1"/>
</dbReference>
<dbReference type="InterPro" id="IPR016167">
    <property type="entry name" value="FAD-bd_PCMH_sub1"/>
</dbReference>
<gene>
    <name evidence="19 21" type="primary">murB</name>
    <name evidence="21" type="ORF">VB264_20885</name>
</gene>
<comment type="pathway">
    <text evidence="4 19">Cell wall biogenesis; peptidoglycan biosynthesis.</text>
</comment>
<evidence type="ECO:0000256" key="4">
    <source>
        <dbReference type="ARBA" id="ARBA00004752"/>
    </source>
</evidence>
<dbReference type="NCBIfam" id="TIGR00179">
    <property type="entry name" value="murB"/>
    <property type="match status" value="1"/>
</dbReference>
<feature type="active site" evidence="19">
    <location>
        <position position="164"/>
    </location>
</feature>
<evidence type="ECO:0000256" key="14">
    <source>
        <dbReference type="ARBA" id="ARBA00023002"/>
    </source>
</evidence>
<dbReference type="SUPFAM" id="SSF56176">
    <property type="entry name" value="FAD-binding/transporter-associated domain-like"/>
    <property type="match status" value="1"/>
</dbReference>
<dbReference type="InterPro" id="IPR003170">
    <property type="entry name" value="MurB"/>
</dbReference>
<feature type="domain" description="FAD-binding PCMH-type" evidence="20">
    <location>
        <begin position="15"/>
        <end position="188"/>
    </location>
</feature>
<dbReference type="InterPro" id="IPR016169">
    <property type="entry name" value="FAD-bd_PCMH_sub2"/>
</dbReference>
<dbReference type="InterPro" id="IPR016166">
    <property type="entry name" value="FAD-bd_PCMH"/>
</dbReference>
<keyword evidence="22" id="KW-1185">Reference proteome</keyword>
<evidence type="ECO:0000256" key="6">
    <source>
        <dbReference type="ARBA" id="ARBA00015188"/>
    </source>
</evidence>
<dbReference type="EC" id="1.3.1.98" evidence="5 19"/>
<dbReference type="NCBIfam" id="NF000755">
    <property type="entry name" value="PRK00046.1"/>
    <property type="match status" value="1"/>
</dbReference>
<evidence type="ECO:0000256" key="8">
    <source>
        <dbReference type="ARBA" id="ARBA00022618"/>
    </source>
</evidence>
<name>A0ABU5QT34_9BACT</name>
<keyword evidence="11 19" id="KW-0521">NADP</keyword>
<keyword evidence="15 19" id="KW-0131">Cell cycle</keyword>
<dbReference type="EMBL" id="JAYFUL010000049">
    <property type="protein sequence ID" value="MEA5260267.1"/>
    <property type="molecule type" value="Genomic_DNA"/>
</dbReference>
<keyword evidence="9 19" id="KW-0285">Flavoprotein</keyword>
<evidence type="ECO:0000313" key="22">
    <source>
        <dbReference type="Proteomes" id="UP001304671"/>
    </source>
</evidence>
<comment type="similarity">
    <text evidence="19">Belongs to the MurB family.</text>
</comment>
<evidence type="ECO:0000256" key="9">
    <source>
        <dbReference type="ARBA" id="ARBA00022630"/>
    </source>
</evidence>
<dbReference type="Gene3D" id="3.90.78.10">
    <property type="entry name" value="UDP-N-acetylenolpyruvoylglucosamine reductase, C-terminal domain"/>
    <property type="match status" value="1"/>
</dbReference>
<evidence type="ECO:0000256" key="16">
    <source>
        <dbReference type="ARBA" id="ARBA00023316"/>
    </source>
</evidence>
<comment type="caution">
    <text evidence="21">The sequence shown here is derived from an EMBL/GenBank/DDBJ whole genome shotgun (WGS) entry which is preliminary data.</text>
</comment>